<proteinExistence type="predicted"/>
<dbReference type="Proteomes" id="UP001165962">
    <property type="component" value="Unassembled WGS sequence"/>
</dbReference>
<dbReference type="InterPro" id="IPR050772">
    <property type="entry name" value="Hydratase-Decarb/MhpD_sf"/>
</dbReference>
<protein>
    <submittedName>
        <fullName evidence="1">Uncharacterized protein</fullName>
    </submittedName>
</protein>
<dbReference type="RefSeq" id="WP_166146020.1">
    <property type="nucleotide sequence ID" value="NZ_JAAOIW010000001.1"/>
</dbReference>
<dbReference type="InterPro" id="IPR036663">
    <property type="entry name" value="Fumarylacetoacetase_C_sf"/>
</dbReference>
<evidence type="ECO:0000313" key="2">
    <source>
        <dbReference type="Proteomes" id="UP001165962"/>
    </source>
</evidence>
<gene>
    <name evidence="1" type="ORF">G9U52_03195</name>
</gene>
<keyword evidence="2" id="KW-1185">Reference proteome</keyword>
<dbReference type="PANTHER" id="PTHR30143:SF0">
    <property type="entry name" value="2-KETO-4-PENTENOATE HYDRATASE"/>
    <property type="match status" value="1"/>
</dbReference>
<comment type="caution">
    <text evidence="1">The sequence shown here is derived from an EMBL/GenBank/DDBJ whole genome shotgun (WGS) entry which is preliminary data.</text>
</comment>
<dbReference type="Gene3D" id="3.90.850.10">
    <property type="entry name" value="Fumarylacetoacetase-like, C-terminal domain"/>
    <property type="match status" value="1"/>
</dbReference>
<name>A0ABX0IY09_9BACL</name>
<sequence>MPDYGFILNEMMYTNGDTIRLDRFIQLKIEFEIAFVLKKELKGPGVTIEDVMDALYFTHRGVSPK</sequence>
<dbReference type="EMBL" id="JAAOIW010000001">
    <property type="protein sequence ID" value="NHN28837.1"/>
    <property type="molecule type" value="Genomic_DNA"/>
</dbReference>
<dbReference type="SUPFAM" id="SSF56529">
    <property type="entry name" value="FAH"/>
    <property type="match status" value="1"/>
</dbReference>
<reference evidence="1" key="1">
    <citation type="submission" date="2020-03" db="EMBL/GenBank/DDBJ databases">
        <title>Draft sequencing of Paenibacilllus sp. S3N08.</title>
        <authorList>
            <person name="Kim D.-U."/>
        </authorList>
    </citation>
    <scope>NUCLEOTIDE SEQUENCE</scope>
    <source>
        <strain evidence="1">S3N08</strain>
    </source>
</reference>
<accession>A0ABX0IY09</accession>
<organism evidence="1 2">
    <name type="scientific">Paenibacillus agricola</name>
    <dbReference type="NCBI Taxonomy" id="2716264"/>
    <lineage>
        <taxon>Bacteria</taxon>
        <taxon>Bacillati</taxon>
        <taxon>Bacillota</taxon>
        <taxon>Bacilli</taxon>
        <taxon>Bacillales</taxon>
        <taxon>Paenibacillaceae</taxon>
        <taxon>Paenibacillus</taxon>
    </lineage>
</organism>
<dbReference type="PANTHER" id="PTHR30143">
    <property type="entry name" value="ACID HYDRATASE"/>
    <property type="match status" value="1"/>
</dbReference>
<evidence type="ECO:0000313" key="1">
    <source>
        <dbReference type="EMBL" id="NHN28837.1"/>
    </source>
</evidence>